<dbReference type="InterPro" id="IPR011644">
    <property type="entry name" value="Heme_NO-bd"/>
</dbReference>
<evidence type="ECO:0000313" key="2">
    <source>
        <dbReference type="EMBL" id="PTR19911.1"/>
    </source>
</evidence>
<dbReference type="Proteomes" id="UP000244060">
    <property type="component" value="Unassembled WGS sequence"/>
</dbReference>
<proteinExistence type="predicted"/>
<dbReference type="GO" id="GO:0020037">
    <property type="term" value="F:heme binding"/>
    <property type="evidence" value="ECO:0007669"/>
    <property type="project" value="InterPro"/>
</dbReference>
<dbReference type="GO" id="GO:0004383">
    <property type="term" value="F:guanylate cyclase activity"/>
    <property type="evidence" value="ECO:0007669"/>
    <property type="project" value="TreeGrafter"/>
</dbReference>
<dbReference type="EMBL" id="QAOT01000003">
    <property type="protein sequence ID" value="PTR19911.1"/>
    <property type="molecule type" value="Genomic_DNA"/>
</dbReference>
<keyword evidence="3" id="KW-1185">Reference proteome</keyword>
<dbReference type="InterPro" id="IPR024096">
    <property type="entry name" value="NO_sig/Golgi_transp_ligand-bd"/>
</dbReference>
<dbReference type="GO" id="GO:0008074">
    <property type="term" value="C:guanylate cyclase complex, soluble"/>
    <property type="evidence" value="ECO:0007669"/>
    <property type="project" value="TreeGrafter"/>
</dbReference>
<dbReference type="Pfam" id="PF07700">
    <property type="entry name" value="HNOB"/>
    <property type="match status" value="1"/>
</dbReference>
<name>A0A2T5KBX4_9RHOB</name>
<dbReference type="GO" id="GO:0070482">
    <property type="term" value="P:response to oxygen levels"/>
    <property type="evidence" value="ECO:0007669"/>
    <property type="project" value="TreeGrafter"/>
</dbReference>
<comment type="caution">
    <text evidence="2">The sequence shown here is derived from an EMBL/GenBank/DDBJ whole genome shotgun (WGS) entry which is preliminary data.</text>
</comment>
<dbReference type="RefSeq" id="WP_011909294.1">
    <property type="nucleotide sequence ID" value="NZ_CP089965.1"/>
</dbReference>
<dbReference type="PANTHER" id="PTHR45655">
    <property type="entry name" value="GUANYLATE CYCLASE SOLUBLE SUBUNIT BETA-2"/>
    <property type="match status" value="1"/>
</dbReference>
<feature type="domain" description="Heme NO-binding" evidence="1">
    <location>
        <begin position="2"/>
        <end position="156"/>
    </location>
</feature>
<dbReference type="OrthoDB" id="981203at2"/>
<dbReference type="GO" id="GO:0019934">
    <property type="term" value="P:cGMP-mediated signaling"/>
    <property type="evidence" value="ECO:0007669"/>
    <property type="project" value="TreeGrafter"/>
</dbReference>
<accession>A0A2T5KBX4</accession>
<organism evidence="2 3">
    <name type="scientific">Cereibacter azotoformans</name>
    <dbReference type="NCBI Taxonomy" id="43057"/>
    <lineage>
        <taxon>Bacteria</taxon>
        <taxon>Pseudomonadati</taxon>
        <taxon>Pseudomonadota</taxon>
        <taxon>Alphaproteobacteria</taxon>
        <taxon>Rhodobacterales</taxon>
        <taxon>Paracoccaceae</taxon>
        <taxon>Cereibacter</taxon>
    </lineage>
</organism>
<dbReference type="Gene3D" id="3.90.1520.10">
    <property type="entry name" value="H-NOX domain"/>
    <property type="match status" value="1"/>
</dbReference>
<dbReference type="SUPFAM" id="SSF111126">
    <property type="entry name" value="Ligand-binding domain in the NO signalling and Golgi transport"/>
    <property type="match status" value="1"/>
</dbReference>
<dbReference type="AlphaFoldDB" id="A0A2T5KBX4"/>
<dbReference type="PANTHER" id="PTHR45655:SF13">
    <property type="entry name" value="SOLUBLE GUANYLATE CYCLASE GCY-32-RELATED"/>
    <property type="match status" value="1"/>
</dbReference>
<dbReference type="InterPro" id="IPR038158">
    <property type="entry name" value="H-NOX_domain_sf"/>
</dbReference>
<gene>
    <name evidence="2" type="ORF">C8J28_10335</name>
</gene>
<evidence type="ECO:0000313" key="3">
    <source>
        <dbReference type="Proteomes" id="UP000244060"/>
    </source>
</evidence>
<evidence type="ECO:0000259" key="1">
    <source>
        <dbReference type="Pfam" id="PF07700"/>
    </source>
</evidence>
<protein>
    <submittedName>
        <fullName evidence="2">Heme-NO-binding protein</fullName>
    </submittedName>
</protein>
<reference evidence="2 3" key="1">
    <citation type="submission" date="2018-04" db="EMBL/GenBank/DDBJ databases">
        <title>Genomic Encyclopedia of Type Strains, Phase III (KMG-III): the genomes of soil and plant-associated and newly described type strains.</title>
        <authorList>
            <person name="Whitman W."/>
        </authorList>
    </citation>
    <scope>NUCLEOTIDE SEQUENCE [LARGE SCALE GENOMIC DNA]</scope>
    <source>
        <strain evidence="2 3">KA25</strain>
    </source>
</reference>
<sequence>MHGLVNRALECFLRDTYSPALWAEVAHGARLGFGSFEPMLIYDLSQTEAVILSAASRLDRPREALLEDVGTYLVSHPTTERLRRLLRFGGVTFADFLHSLDDLPDRARLALPELELPDLRLTATGPHRFRLVCASPIAGMGHVMLGLLRAMADDYGVLVLLEHRGQSAEGEVVSIALLDAAFAAGRPFDLAERLG</sequence>